<protein>
    <submittedName>
        <fullName evidence="2">Unnamed protein product</fullName>
    </submittedName>
</protein>
<feature type="compositionally biased region" description="Polar residues" evidence="1">
    <location>
        <begin position="25"/>
        <end position="35"/>
    </location>
</feature>
<evidence type="ECO:0000313" key="3">
    <source>
        <dbReference type="Proteomes" id="UP001165205"/>
    </source>
</evidence>
<name>A0AAN4YL24_ASPOZ</name>
<organism evidence="2 3">
    <name type="scientific">Aspergillus oryzae</name>
    <name type="common">Yellow koji mold</name>
    <dbReference type="NCBI Taxonomy" id="5062"/>
    <lineage>
        <taxon>Eukaryota</taxon>
        <taxon>Fungi</taxon>
        <taxon>Dikarya</taxon>
        <taxon>Ascomycota</taxon>
        <taxon>Pezizomycotina</taxon>
        <taxon>Eurotiomycetes</taxon>
        <taxon>Eurotiomycetidae</taxon>
        <taxon>Eurotiales</taxon>
        <taxon>Aspergillaceae</taxon>
        <taxon>Aspergillus</taxon>
        <taxon>Aspergillus subgen. Circumdati</taxon>
    </lineage>
</organism>
<accession>A0AAN4YL24</accession>
<reference evidence="2" key="1">
    <citation type="submission" date="2023-04" db="EMBL/GenBank/DDBJ databases">
        <title>Aspergillus oryzae NBRC 4228.</title>
        <authorList>
            <person name="Ichikawa N."/>
            <person name="Sato H."/>
            <person name="Tonouchi N."/>
        </authorList>
    </citation>
    <scope>NUCLEOTIDE SEQUENCE</scope>
    <source>
        <strain evidence="2">NBRC 4228</strain>
    </source>
</reference>
<gene>
    <name evidence="2" type="ORF">Aory04_000546600</name>
</gene>
<evidence type="ECO:0000256" key="1">
    <source>
        <dbReference type="SAM" id="MobiDB-lite"/>
    </source>
</evidence>
<dbReference type="EMBL" id="BSYA01000053">
    <property type="protein sequence ID" value="GMG29174.1"/>
    <property type="molecule type" value="Genomic_DNA"/>
</dbReference>
<comment type="caution">
    <text evidence="2">The sequence shown here is derived from an EMBL/GenBank/DDBJ whole genome shotgun (WGS) entry which is preliminary data.</text>
</comment>
<dbReference type="Proteomes" id="UP001165205">
    <property type="component" value="Unassembled WGS sequence"/>
</dbReference>
<feature type="region of interest" description="Disordered" evidence="1">
    <location>
        <begin position="1"/>
        <end position="53"/>
    </location>
</feature>
<dbReference type="AlphaFoldDB" id="A0AAN4YL24"/>
<feature type="compositionally biased region" description="Polar residues" evidence="1">
    <location>
        <begin position="1"/>
        <end position="11"/>
    </location>
</feature>
<sequence length="81" mass="8576">MPSILGSQNPSAPLPGAWVDRASHPNLSSTGSFQDTMEETDPTASSTERAYTEPSVGLDIISLGLEEPLPDQDVIDDLHVA</sequence>
<proteinExistence type="predicted"/>
<evidence type="ECO:0000313" key="2">
    <source>
        <dbReference type="EMBL" id="GMG29174.1"/>
    </source>
</evidence>